<reference evidence="1 2" key="1">
    <citation type="submission" date="2024-02" db="EMBL/GenBank/DDBJ databases">
        <title>A novel Wenzhouxiangellaceae bacterium, isolated from coastal sediments.</title>
        <authorList>
            <person name="Du Z.-J."/>
            <person name="Ye Y.-Q."/>
            <person name="Zhang X.-Y."/>
        </authorList>
    </citation>
    <scope>NUCLEOTIDE SEQUENCE [LARGE SCALE GENOMIC DNA]</scope>
    <source>
        <strain evidence="1 2">CH-27</strain>
    </source>
</reference>
<dbReference type="AlphaFoldDB" id="A0AAW9RJB2"/>
<organism evidence="1 2">
    <name type="scientific">Elongatibacter sediminis</name>
    <dbReference type="NCBI Taxonomy" id="3119006"/>
    <lineage>
        <taxon>Bacteria</taxon>
        <taxon>Pseudomonadati</taxon>
        <taxon>Pseudomonadota</taxon>
        <taxon>Gammaproteobacteria</taxon>
        <taxon>Chromatiales</taxon>
        <taxon>Wenzhouxiangellaceae</taxon>
        <taxon>Elongatibacter</taxon>
    </lineage>
</organism>
<keyword evidence="2" id="KW-1185">Reference proteome</keyword>
<accession>A0AAW9RJB2</accession>
<evidence type="ECO:0000313" key="1">
    <source>
        <dbReference type="EMBL" id="MEJ8569059.1"/>
    </source>
</evidence>
<dbReference type="RefSeq" id="WP_354696383.1">
    <property type="nucleotide sequence ID" value="NZ_JAZHOG010000011.1"/>
</dbReference>
<sequence>MTRTRHTGPGNLAATLLALWLWPVSGPAQSMPQPGQAVADPVLEPVAVTASRRPLPQGADACDRTRGITGLPRTTQETLRSWSCHSFRWFDSLFGSRHEFDASRVNGMMTLGAEYTEYRDFDPRLRLRVRAPLPNLSSRWDLLLGRVDEDSYVRDTQPQDETFYNPGLVPREDAEWLLGLGHRRKNALKGWDYSAGVRLRTPPRPYAKAQYFHNHTFSPRTDLRFRQTFFWRGDEGFGTTSRGDLAHALDYHSVLRWEGVATVSEERDGMFWYAGQTWYRLMANSSAISLLAFIRGETHDEVPLQEYGLNLIWRRPLDGEWLYLSLGPSLTWPKFREEEKRKASFGFGAWIEIQFGDYRY</sequence>
<proteinExistence type="predicted"/>
<name>A0AAW9RJB2_9GAMM</name>
<dbReference type="Proteomes" id="UP001359886">
    <property type="component" value="Unassembled WGS sequence"/>
</dbReference>
<comment type="caution">
    <text evidence="1">The sequence shown here is derived from an EMBL/GenBank/DDBJ whole genome shotgun (WGS) entry which is preliminary data.</text>
</comment>
<evidence type="ECO:0000313" key="2">
    <source>
        <dbReference type="Proteomes" id="UP001359886"/>
    </source>
</evidence>
<protein>
    <recommendedName>
        <fullName evidence="3">Alginate export domain-containing protein</fullName>
    </recommendedName>
</protein>
<evidence type="ECO:0008006" key="3">
    <source>
        <dbReference type="Google" id="ProtNLM"/>
    </source>
</evidence>
<gene>
    <name evidence="1" type="ORF">V3330_15615</name>
</gene>
<dbReference type="EMBL" id="JAZHOG010000011">
    <property type="protein sequence ID" value="MEJ8569059.1"/>
    <property type="molecule type" value="Genomic_DNA"/>
</dbReference>